<dbReference type="Gene3D" id="3.90.550.10">
    <property type="entry name" value="Spore Coat Polysaccharide Biosynthesis Protein SpsA, Chain A"/>
    <property type="match status" value="1"/>
</dbReference>
<dbReference type="AlphaFoldDB" id="A0A7C1JJK1"/>
<feature type="compositionally biased region" description="Low complexity" evidence="1">
    <location>
        <begin position="139"/>
        <end position="151"/>
    </location>
</feature>
<reference evidence="3" key="1">
    <citation type="journal article" date="2020" name="mSystems">
        <title>Genome- and Community-Level Interaction Insights into Carbon Utilization and Element Cycling Functions of Hydrothermarchaeota in Hydrothermal Sediment.</title>
        <authorList>
            <person name="Zhou Z."/>
            <person name="Liu Y."/>
            <person name="Xu W."/>
            <person name="Pan J."/>
            <person name="Luo Z.H."/>
            <person name="Li M."/>
        </authorList>
    </citation>
    <scope>NUCLEOTIDE SEQUENCE [LARGE SCALE GENOMIC DNA]</scope>
    <source>
        <strain evidence="3">SpSt-289</strain>
    </source>
</reference>
<comment type="caution">
    <text evidence="3">The sequence shown here is derived from an EMBL/GenBank/DDBJ whole genome shotgun (WGS) entry which is preliminary data.</text>
</comment>
<protein>
    <submittedName>
        <fullName evidence="3">Glycosyltransferase</fullName>
    </submittedName>
</protein>
<organism evidence="3">
    <name type="scientific">Caldilinea aerophila</name>
    <dbReference type="NCBI Taxonomy" id="133453"/>
    <lineage>
        <taxon>Bacteria</taxon>
        <taxon>Bacillati</taxon>
        <taxon>Chloroflexota</taxon>
        <taxon>Caldilineae</taxon>
        <taxon>Caldilineales</taxon>
        <taxon>Caldilineaceae</taxon>
        <taxon>Caldilinea</taxon>
    </lineage>
</organism>
<dbReference type="PANTHER" id="PTHR43179:SF7">
    <property type="entry name" value="RHAMNOSYLTRANSFERASE WBBL"/>
    <property type="match status" value="1"/>
</dbReference>
<name>A0A7C1JJK1_9CHLR</name>
<evidence type="ECO:0000256" key="1">
    <source>
        <dbReference type="SAM" id="MobiDB-lite"/>
    </source>
</evidence>
<evidence type="ECO:0000313" key="3">
    <source>
        <dbReference type="EMBL" id="HDX31166.1"/>
    </source>
</evidence>
<evidence type="ECO:0000259" key="2">
    <source>
        <dbReference type="Pfam" id="PF00535"/>
    </source>
</evidence>
<sequence length="396" mass="44702">MVGWAHPSGRRRCQQQHRPHYCAVRCAVNRRIQLAVIVVSYNVRDLLRRCLHSLMQAARSGADSLDVQIIVVDNASSDGSAEMVTSEFPQVHLIASQENLGFTRANNLALQKLGFSTEEERGEEKRGEEKRVERKEKSAFPAPSSSHSSFFLNAAPPPAKPDYVLLLNPDAEVTNNALPRLVSFLEQTPHAAVCGAELRYSDGSFQHGAFRFPGLFQVLFDLFPPLGVPGGYRLLNSRLNGRYPTTWWSRGEPFPVDFVLGAAMLVRGAAIDAVGGLDEGYWMYCEEMDWCWRFRRAGWSIYALPNARVIHHEAQSSRQRRWESQVHLWRSRFRFYAKYRSDFPPGTLAMIRLLVRAGMAWEARRLERRFAAGELDGIALAKGLAALDAISHIEAF</sequence>
<feature type="domain" description="Glycosyltransferase 2-like" evidence="2">
    <location>
        <begin position="36"/>
        <end position="112"/>
    </location>
</feature>
<feature type="compositionally biased region" description="Basic and acidic residues" evidence="1">
    <location>
        <begin position="118"/>
        <end position="138"/>
    </location>
</feature>
<dbReference type="Pfam" id="PF00535">
    <property type="entry name" value="Glycos_transf_2"/>
    <property type="match status" value="1"/>
</dbReference>
<dbReference type="GO" id="GO:0016740">
    <property type="term" value="F:transferase activity"/>
    <property type="evidence" value="ECO:0007669"/>
    <property type="project" value="UniProtKB-KW"/>
</dbReference>
<feature type="region of interest" description="Disordered" evidence="1">
    <location>
        <begin position="116"/>
        <end position="151"/>
    </location>
</feature>
<dbReference type="InterPro" id="IPR001173">
    <property type="entry name" value="Glyco_trans_2-like"/>
</dbReference>
<dbReference type="PANTHER" id="PTHR43179">
    <property type="entry name" value="RHAMNOSYLTRANSFERASE WBBL"/>
    <property type="match status" value="1"/>
</dbReference>
<gene>
    <name evidence="3" type="ORF">ENQ20_06680</name>
</gene>
<accession>A0A7C1JJK1</accession>
<keyword evidence="3" id="KW-0808">Transferase</keyword>
<dbReference type="CDD" id="cd04186">
    <property type="entry name" value="GT_2_like_c"/>
    <property type="match status" value="1"/>
</dbReference>
<proteinExistence type="predicted"/>
<dbReference type="InterPro" id="IPR029044">
    <property type="entry name" value="Nucleotide-diphossugar_trans"/>
</dbReference>
<dbReference type="EMBL" id="DSMG01000074">
    <property type="protein sequence ID" value="HDX31166.1"/>
    <property type="molecule type" value="Genomic_DNA"/>
</dbReference>
<dbReference type="SUPFAM" id="SSF53448">
    <property type="entry name" value="Nucleotide-diphospho-sugar transferases"/>
    <property type="match status" value="1"/>
</dbReference>